<evidence type="ECO:0000313" key="1">
    <source>
        <dbReference type="EMBL" id="SBT08716.1"/>
    </source>
</evidence>
<name>A0A1A8XVF6_9PROT</name>
<reference evidence="1 2" key="1">
    <citation type="submission" date="2016-06" db="EMBL/GenBank/DDBJ databases">
        <authorList>
            <person name="Kjaerup R.B."/>
            <person name="Dalgaard T.S."/>
            <person name="Juul-Madsen H.R."/>
        </authorList>
    </citation>
    <scope>NUCLEOTIDE SEQUENCE [LARGE SCALE GENOMIC DNA]</scope>
    <source>
        <strain evidence="1">3</strain>
    </source>
</reference>
<evidence type="ECO:0000313" key="2">
    <source>
        <dbReference type="Proteomes" id="UP000199169"/>
    </source>
</evidence>
<accession>A0A1A8XVF6</accession>
<gene>
    <name evidence="1" type="ORF">ACCAA_610001</name>
</gene>
<organism evidence="1 2">
    <name type="scientific">Candidatus Accumulibacter aalborgensis</name>
    <dbReference type="NCBI Taxonomy" id="1860102"/>
    <lineage>
        <taxon>Bacteria</taxon>
        <taxon>Pseudomonadati</taxon>
        <taxon>Pseudomonadota</taxon>
        <taxon>Betaproteobacteria</taxon>
        <taxon>Candidatus Accumulibacter</taxon>
    </lineage>
</organism>
<protein>
    <submittedName>
        <fullName evidence="1">Uncharacterized protein</fullName>
    </submittedName>
</protein>
<dbReference type="EMBL" id="FLQX01000140">
    <property type="protein sequence ID" value="SBT08716.1"/>
    <property type="molecule type" value="Genomic_DNA"/>
</dbReference>
<proteinExistence type="predicted"/>
<dbReference type="AlphaFoldDB" id="A0A1A8XVF6"/>
<sequence>MLEFASSPQRAHPFGAYTNSSIIVDNVDEAMAEWGNLRASALGIYNVIYCLYVSSSLDLPELTYVFQKENLMQRSAFLSVVLLAVMSSSTLLAQSQTTQKITKVSTNPGDSTAENIRQRFNVEWADIPVDNKKDFATHLVKVCVGWVLKADRRVGDSSYTVKHQDGPDKITDKCIEDNLKSRIVVLEAEHLKPGSDYLYQVHLGFRYDAQNADDGFPIEWRRSEIQTFTSPAAKK</sequence>
<dbReference type="Proteomes" id="UP000199169">
    <property type="component" value="Unassembled WGS sequence"/>
</dbReference>
<keyword evidence="2" id="KW-1185">Reference proteome</keyword>